<accession>A0A6A6H7Z3</accession>
<organism evidence="2 3">
    <name type="scientific">Viridothelium virens</name>
    <name type="common">Speckled blister lichen</name>
    <name type="synonym">Trypethelium virens</name>
    <dbReference type="NCBI Taxonomy" id="1048519"/>
    <lineage>
        <taxon>Eukaryota</taxon>
        <taxon>Fungi</taxon>
        <taxon>Dikarya</taxon>
        <taxon>Ascomycota</taxon>
        <taxon>Pezizomycotina</taxon>
        <taxon>Dothideomycetes</taxon>
        <taxon>Dothideomycetes incertae sedis</taxon>
        <taxon>Trypetheliales</taxon>
        <taxon>Trypetheliaceae</taxon>
        <taxon>Viridothelium</taxon>
    </lineage>
</organism>
<proteinExistence type="predicted"/>
<dbReference type="InterPro" id="IPR036052">
    <property type="entry name" value="TrpB-like_PALP_sf"/>
</dbReference>
<gene>
    <name evidence="2" type="ORF">EV356DRAFT_524037</name>
</gene>
<name>A0A6A6H7Z3_VIRVR</name>
<dbReference type="PANTHER" id="PTHR42937:SF1">
    <property type="entry name" value="DIAMINOPROPIONATE AMMONIA-LYASE"/>
    <property type="match status" value="1"/>
</dbReference>
<dbReference type="InterPro" id="IPR001926">
    <property type="entry name" value="TrpB-like_PALP"/>
</dbReference>
<dbReference type="OrthoDB" id="10059875at2759"/>
<dbReference type="PANTHER" id="PTHR42937">
    <property type="match status" value="1"/>
</dbReference>
<dbReference type="Gene3D" id="3.40.50.1100">
    <property type="match status" value="3"/>
</dbReference>
<dbReference type="Pfam" id="PF00291">
    <property type="entry name" value="PALP"/>
    <property type="match status" value="1"/>
</dbReference>
<dbReference type="EMBL" id="ML991800">
    <property type="protein sequence ID" value="KAF2234234.1"/>
    <property type="molecule type" value="Genomic_DNA"/>
</dbReference>
<evidence type="ECO:0000313" key="3">
    <source>
        <dbReference type="Proteomes" id="UP000800092"/>
    </source>
</evidence>
<evidence type="ECO:0000259" key="1">
    <source>
        <dbReference type="Pfam" id="PF00291"/>
    </source>
</evidence>
<keyword evidence="3" id="KW-1185">Reference proteome</keyword>
<dbReference type="AlphaFoldDB" id="A0A6A6H7Z3"/>
<dbReference type="SUPFAM" id="SSF53686">
    <property type="entry name" value="Tryptophan synthase beta subunit-like PLP-dependent enzymes"/>
    <property type="match status" value="1"/>
</dbReference>
<evidence type="ECO:0000313" key="2">
    <source>
        <dbReference type="EMBL" id="KAF2234234.1"/>
    </source>
</evidence>
<reference evidence="2" key="1">
    <citation type="journal article" date="2020" name="Stud. Mycol.">
        <title>101 Dothideomycetes genomes: a test case for predicting lifestyles and emergence of pathogens.</title>
        <authorList>
            <person name="Haridas S."/>
            <person name="Albert R."/>
            <person name="Binder M."/>
            <person name="Bloem J."/>
            <person name="Labutti K."/>
            <person name="Salamov A."/>
            <person name="Andreopoulos B."/>
            <person name="Baker S."/>
            <person name="Barry K."/>
            <person name="Bills G."/>
            <person name="Bluhm B."/>
            <person name="Cannon C."/>
            <person name="Castanera R."/>
            <person name="Culley D."/>
            <person name="Daum C."/>
            <person name="Ezra D."/>
            <person name="Gonzalez J."/>
            <person name="Henrissat B."/>
            <person name="Kuo A."/>
            <person name="Liang C."/>
            <person name="Lipzen A."/>
            <person name="Lutzoni F."/>
            <person name="Magnuson J."/>
            <person name="Mondo S."/>
            <person name="Nolan M."/>
            <person name="Ohm R."/>
            <person name="Pangilinan J."/>
            <person name="Park H.-J."/>
            <person name="Ramirez L."/>
            <person name="Alfaro M."/>
            <person name="Sun H."/>
            <person name="Tritt A."/>
            <person name="Yoshinaga Y."/>
            <person name="Zwiers L.-H."/>
            <person name="Turgeon B."/>
            <person name="Goodwin S."/>
            <person name="Spatafora J."/>
            <person name="Crous P."/>
            <person name="Grigoriev I."/>
        </authorList>
    </citation>
    <scope>NUCLEOTIDE SEQUENCE</scope>
    <source>
        <strain evidence="2">Tuck. ex Michener</strain>
    </source>
</reference>
<protein>
    <submittedName>
        <fullName evidence="2">Tryptophan synthase beta subunit-like PLP-dependent enzyme</fullName>
    </submittedName>
</protein>
<dbReference type="Proteomes" id="UP000800092">
    <property type="component" value="Unassembled WGS sequence"/>
</dbReference>
<feature type="domain" description="Tryptophan synthase beta chain-like PALP" evidence="1">
    <location>
        <begin position="34"/>
        <end position="355"/>
    </location>
</feature>
<sequence>MSSTVFLNPFAASYSHIKDSDDPRILDFHQKLPEYATTPLIPLPTVASELGLGKVFLKDESRRFGLPSFKILGASWSIYRSLVARCGLEITTTLGQVGQVAREKNLKLVTCTDGNWGRSVSRIAGYLSISATIFVPRNMDDATREKIASEGATVRPVDGDYDDAIREAVKASEKEQDMLLVMDTSWPGFEQSSRWVVDGYSTMLAEVDEQLADHGSGAATVAIASVGVGSWAQAVVQHYKSQEPKAIIATVEPMTAACLKTSLEADQNTPIKTGDTIMCGMNCGTVSSIAWPILRAGVDMSLTVSELESHEAVEYLREKGVNAGPCGAAPLAALKKLCTSGSLKQDVKSVVVLFSTEGYRDYVIPQ</sequence>